<gene>
    <name evidence="1" type="ORF">DHV22_10500</name>
</gene>
<dbReference type="Proteomes" id="UP000263268">
    <property type="component" value="Unassembled WGS sequence"/>
</dbReference>
<organism evidence="1 2">
    <name type="scientific">Xanthomarina gelatinilytica</name>
    <dbReference type="NCBI Taxonomy" id="1137281"/>
    <lineage>
        <taxon>Bacteria</taxon>
        <taxon>Pseudomonadati</taxon>
        <taxon>Bacteroidota</taxon>
        <taxon>Flavobacteriia</taxon>
        <taxon>Flavobacteriales</taxon>
        <taxon>Flavobacteriaceae</taxon>
        <taxon>Xanthomarina</taxon>
    </lineage>
</organism>
<protein>
    <submittedName>
        <fullName evidence="1">Fructose 1,6-bisphosphatase</fullName>
    </submittedName>
</protein>
<comment type="caution">
    <text evidence="1">The sequence shown here is derived from an EMBL/GenBank/DDBJ whole genome shotgun (WGS) entry which is preliminary data.</text>
</comment>
<dbReference type="AlphaFoldDB" id="A0A3D6BUX2"/>
<dbReference type="Gene3D" id="1.10.3680.10">
    <property type="entry name" value="TerB-like"/>
    <property type="match status" value="1"/>
</dbReference>
<dbReference type="CDD" id="cd07177">
    <property type="entry name" value="terB_like"/>
    <property type="match status" value="1"/>
</dbReference>
<dbReference type="EMBL" id="DPRK01000171">
    <property type="protein sequence ID" value="HCY81989.1"/>
    <property type="molecule type" value="Genomic_DNA"/>
</dbReference>
<dbReference type="InterPro" id="IPR029024">
    <property type="entry name" value="TerB-like"/>
</dbReference>
<dbReference type="RefSeq" id="WP_417888570.1">
    <property type="nucleotide sequence ID" value="NZ_JBLWTM010000001.1"/>
</dbReference>
<sequence>MSFLDLFDSGFKKRNADHFAAIVRVAMDDGIITDDEKAFLDRLARNLDISEDEYKTILKDYQSHPINPPTSYERRLERLYDLARMVYVDHIKGDSEEIVLKKIAVGLGFSPDNVKYVVDKALTLVSNGVDLDTFSEEIRNMNR</sequence>
<dbReference type="SUPFAM" id="SSF158682">
    <property type="entry name" value="TerB-like"/>
    <property type="match status" value="1"/>
</dbReference>
<name>A0A3D6BUX2_9FLAO</name>
<reference evidence="1 2" key="1">
    <citation type="journal article" date="2018" name="Nat. Biotechnol.">
        <title>A standardized bacterial taxonomy based on genome phylogeny substantially revises the tree of life.</title>
        <authorList>
            <person name="Parks D.H."/>
            <person name="Chuvochina M."/>
            <person name="Waite D.W."/>
            <person name="Rinke C."/>
            <person name="Skarshewski A."/>
            <person name="Chaumeil P.A."/>
            <person name="Hugenholtz P."/>
        </authorList>
    </citation>
    <scope>NUCLEOTIDE SEQUENCE [LARGE SCALE GENOMIC DNA]</scope>
    <source>
        <strain evidence="1">UBA10227</strain>
    </source>
</reference>
<proteinExistence type="predicted"/>
<evidence type="ECO:0000313" key="1">
    <source>
        <dbReference type="EMBL" id="HCY81989.1"/>
    </source>
</evidence>
<evidence type="ECO:0000313" key="2">
    <source>
        <dbReference type="Proteomes" id="UP000263268"/>
    </source>
</evidence>
<accession>A0A3D6BUX2</accession>